<comment type="subcellular location">
    <subcellularLocation>
        <location evidence="1">Endoplasmic reticulum</location>
    </subcellularLocation>
    <subcellularLocation>
        <location evidence="2">Golgi apparatus</location>
    </subcellularLocation>
</comment>
<evidence type="ECO:0000313" key="12">
    <source>
        <dbReference type="Proteomes" id="UP000335636"/>
    </source>
</evidence>
<dbReference type="InterPro" id="IPR007233">
    <property type="entry name" value="TRAPPC"/>
</dbReference>
<keyword evidence="4" id="KW-0256">Endoplasmic reticulum</keyword>
<dbReference type="GO" id="GO:0005783">
    <property type="term" value="C:endoplasmic reticulum"/>
    <property type="evidence" value="ECO:0007669"/>
    <property type="project" value="UniProtKB-SubCell"/>
</dbReference>
<evidence type="ECO:0000256" key="7">
    <source>
        <dbReference type="ARBA" id="ARBA00038179"/>
    </source>
</evidence>
<evidence type="ECO:0000256" key="3">
    <source>
        <dbReference type="ARBA" id="ARBA00022448"/>
    </source>
</evidence>
<dbReference type="PANTHER" id="PTHR23249:SF15">
    <property type="entry name" value="TRAFFICKING PROTEIN PARTICLE COMPLEX SUBUNIT 4"/>
    <property type="match status" value="1"/>
</dbReference>
<dbReference type="SUPFAM" id="SSF64356">
    <property type="entry name" value="SNARE-like"/>
    <property type="match status" value="1"/>
</dbReference>
<dbReference type="EMBL" id="CABDUW010000605">
    <property type="protein sequence ID" value="VTJ72053.1"/>
    <property type="molecule type" value="Genomic_DNA"/>
</dbReference>
<dbReference type="SMART" id="SM01399">
    <property type="entry name" value="Sybindin"/>
    <property type="match status" value="1"/>
</dbReference>
<comment type="function">
    <text evidence="9">Core component of the TRAPP complexes which has a function of guanine nucleotide exchange factor activity for Rab1 GTPase. Plays a role in vesicular transport from endoplasmic reticulum to Golgi and autophagy. May play a role in dendrite postsynaptic membrane trafficking.</text>
</comment>
<evidence type="ECO:0000313" key="11">
    <source>
        <dbReference type="EMBL" id="VTJ72053.1"/>
    </source>
</evidence>
<reference evidence="11" key="1">
    <citation type="submission" date="2019-04" db="EMBL/GenBank/DDBJ databases">
        <authorList>
            <person name="Alioto T."/>
            <person name="Alioto T."/>
        </authorList>
    </citation>
    <scope>NUCLEOTIDE SEQUENCE [LARGE SCALE GENOMIC DNA]</scope>
</reference>
<evidence type="ECO:0000256" key="2">
    <source>
        <dbReference type="ARBA" id="ARBA00004555"/>
    </source>
</evidence>
<dbReference type="GO" id="GO:0005794">
    <property type="term" value="C:Golgi apparatus"/>
    <property type="evidence" value="ECO:0007669"/>
    <property type="project" value="UniProtKB-SubCell"/>
</dbReference>
<comment type="similarity">
    <text evidence="7">Belongs to the TRAPP small subunits family. TRAPPC4 subfamily.</text>
</comment>
<dbReference type="Gene3D" id="3.30.450.70">
    <property type="match status" value="1"/>
</dbReference>
<gene>
    <name evidence="11" type="ORF">MONAX_5E047484</name>
</gene>
<keyword evidence="6" id="KW-0333">Golgi apparatus</keyword>
<organism evidence="11 12">
    <name type="scientific">Marmota monax</name>
    <name type="common">Woodchuck</name>
    <dbReference type="NCBI Taxonomy" id="9995"/>
    <lineage>
        <taxon>Eukaryota</taxon>
        <taxon>Metazoa</taxon>
        <taxon>Chordata</taxon>
        <taxon>Craniata</taxon>
        <taxon>Vertebrata</taxon>
        <taxon>Euteleostomi</taxon>
        <taxon>Mammalia</taxon>
        <taxon>Eutheria</taxon>
        <taxon>Euarchontoglires</taxon>
        <taxon>Glires</taxon>
        <taxon>Rodentia</taxon>
        <taxon>Sciuromorpha</taxon>
        <taxon>Sciuridae</taxon>
        <taxon>Xerinae</taxon>
        <taxon>Marmotini</taxon>
        <taxon>Marmota</taxon>
    </lineage>
</organism>
<accession>A0A5E4BQY0</accession>
<keyword evidence="12" id="KW-1185">Reference proteome</keyword>
<dbReference type="Proteomes" id="UP000335636">
    <property type="component" value="Unassembled WGS sequence"/>
</dbReference>
<dbReference type="AlphaFoldDB" id="A0A5E4BQY0"/>
<dbReference type="Pfam" id="PF04099">
    <property type="entry name" value="Sybindin"/>
    <property type="match status" value="1"/>
</dbReference>
<evidence type="ECO:0000256" key="5">
    <source>
        <dbReference type="ARBA" id="ARBA00022892"/>
    </source>
</evidence>
<comment type="subunit">
    <text evidence="10">Component of the multisubunit TRAPP (transport protein particle) complex, which includes at least TRAPPC2, TRAPPC2L, TRAPPC3, TRAPPC3L, TRAPPC4, TRAPPC5, TRAPPC8, TRAPPC9, TRAPPC10, TRAPPC11 and TRAPPC12. Interacts with SDC2.</text>
</comment>
<proteinExistence type="inferred from homology"/>
<sequence>MAGKPVGHAVLAINGIDVNGKFMGDGKEVLEYLGDPANYPVLIWFGRPRLTSNEKLMLASMFHSLFAIGSQLSPEQGSSGIEMLEIDTFKLHCFQTLTGIKFVVLADPRTTTPQPPNTHPQYPTTLPPILRRVPELPSSLLTPQERLKKQTWAQIKKPSEGLLHLCGEEAQSTLPRGEAAAGEWHRSSGDKAAFTAATPTPPLGGVGEGSLFALPSRNRVVFSGSPRPTIFLISREQVIAADHSRLLGLGSGTRHRPTPFPPNLDFFFLFFFPNLQTGNSLSHNNTQERPRRPFVHAHSRGSLLYSRSAKRCRWRRVTSTGKRLLSPARDSAAGYLLHPSPGCGIPRCYPLPVSGTGTWAPAQDASILRSTDSCWPAACFPRPQAWRS</sequence>
<keyword evidence="5" id="KW-0931">ER-Golgi transport</keyword>
<evidence type="ECO:0000256" key="4">
    <source>
        <dbReference type="ARBA" id="ARBA00022824"/>
    </source>
</evidence>
<evidence type="ECO:0000256" key="6">
    <source>
        <dbReference type="ARBA" id="ARBA00023034"/>
    </source>
</evidence>
<comment type="caution">
    <text evidence="11">The sequence shown here is derived from an EMBL/GenBank/DDBJ whole genome shotgun (WGS) entry which is preliminary data.</text>
</comment>
<evidence type="ECO:0000256" key="9">
    <source>
        <dbReference type="ARBA" id="ARBA00046052"/>
    </source>
</evidence>
<protein>
    <recommendedName>
        <fullName evidence="8">Trafficking protein particle complex subunit 4</fullName>
    </recommendedName>
</protein>
<keyword evidence="3" id="KW-0813">Transport</keyword>
<dbReference type="PANTHER" id="PTHR23249">
    <property type="entry name" value="TRAFFICKING PROTEIN PARTICLE COMPLEX SUBUNIT"/>
    <property type="match status" value="1"/>
</dbReference>
<dbReference type="InterPro" id="IPR011012">
    <property type="entry name" value="Longin-like_dom_sf"/>
</dbReference>
<evidence type="ECO:0000256" key="1">
    <source>
        <dbReference type="ARBA" id="ARBA00004240"/>
    </source>
</evidence>
<dbReference type="Gene3D" id="2.30.42.40">
    <property type="match status" value="1"/>
</dbReference>
<dbReference type="GO" id="GO:0006888">
    <property type="term" value="P:endoplasmic reticulum to Golgi vesicle-mediated transport"/>
    <property type="evidence" value="ECO:0007669"/>
    <property type="project" value="TreeGrafter"/>
</dbReference>
<evidence type="ECO:0000256" key="8">
    <source>
        <dbReference type="ARBA" id="ARBA00039791"/>
    </source>
</evidence>
<dbReference type="GO" id="GO:0030008">
    <property type="term" value="C:TRAPP complex"/>
    <property type="evidence" value="ECO:0007669"/>
    <property type="project" value="InterPro"/>
</dbReference>
<name>A0A5E4BQY0_MARMO</name>
<evidence type="ECO:0000256" key="10">
    <source>
        <dbReference type="ARBA" id="ARBA00046941"/>
    </source>
</evidence>